<sequence length="296" mass="31137">MAPAPPSNGHAQAAAGSANLAGLSEDEQLARAIALSLGQSVPDIPPAAAPTPAPPPTAAPTAKPPVRAHPAAPSTASSAQQGAPTAVALADGTAVVRRIIDSDNSCLFNAVGYVTERSRKLAPRLRQVIADAVLADPFEWNEAVLGKEPAEYCRWIKDPNKWGGAIELSILSRHLGREIAAFDIQTTRVDIYGQGSGYSERVMLIYDGLHYDALAVAAFEGAPEQLDVTVIPTSGTRTEMVMQGAKQLATKAQTARAFTDTANFTLRCGVCQIGLKGEKEAVEHAKTTGHTNFSEY</sequence>
<dbReference type="Proteomes" id="UP000008141">
    <property type="component" value="Unassembled WGS sequence"/>
</dbReference>
<evidence type="ECO:0000259" key="9">
    <source>
        <dbReference type="Pfam" id="PF24560"/>
    </source>
</evidence>
<evidence type="ECO:0000313" key="10">
    <source>
        <dbReference type="EMBL" id="EFN51272.1"/>
    </source>
</evidence>
<keyword evidence="11" id="KW-1185">Reference proteome</keyword>
<dbReference type="AlphaFoldDB" id="E1ZSA6"/>
<dbReference type="GO" id="GO:0036503">
    <property type="term" value="P:ERAD pathway"/>
    <property type="evidence" value="ECO:0007669"/>
    <property type="project" value="TreeGrafter"/>
</dbReference>
<dbReference type="KEGG" id="cvr:CHLNCDRAFT_28255"/>
<dbReference type="Pfam" id="PF24560">
    <property type="entry name" value="zf-C2H2_OTU1_C"/>
    <property type="match status" value="1"/>
</dbReference>
<feature type="domain" description="OTU1-like C-terminal C2H2-type zinc finger" evidence="9">
    <location>
        <begin position="262"/>
        <end position="296"/>
    </location>
</feature>
<protein>
    <recommendedName>
        <fullName evidence="6">Ubiquitin thioesterase OTU</fullName>
        <ecNumber evidence="6">3.4.19.12</ecNumber>
    </recommendedName>
</protein>
<feature type="compositionally biased region" description="Pro residues" evidence="7">
    <location>
        <begin position="43"/>
        <end position="58"/>
    </location>
</feature>
<reference evidence="10 11" key="1">
    <citation type="journal article" date="2010" name="Plant Cell">
        <title>The Chlorella variabilis NC64A genome reveals adaptation to photosymbiosis, coevolution with viruses, and cryptic sex.</title>
        <authorList>
            <person name="Blanc G."/>
            <person name="Duncan G."/>
            <person name="Agarkova I."/>
            <person name="Borodovsky M."/>
            <person name="Gurnon J."/>
            <person name="Kuo A."/>
            <person name="Lindquist E."/>
            <person name="Lucas S."/>
            <person name="Pangilinan J."/>
            <person name="Polle J."/>
            <person name="Salamov A."/>
            <person name="Terry A."/>
            <person name="Yamada T."/>
            <person name="Dunigan D.D."/>
            <person name="Grigoriev I.V."/>
            <person name="Claverie J.M."/>
            <person name="Van Etten J.L."/>
        </authorList>
    </citation>
    <scope>NUCLEOTIDE SEQUENCE [LARGE SCALE GENOMIC DNA]</scope>
    <source>
        <strain evidence="10 11">NC64A</strain>
    </source>
</reference>
<dbReference type="Gene3D" id="3.90.70.80">
    <property type="match status" value="1"/>
</dbReference>
<proteinExistence type="predicted"/>
<feature type="region of interest" description="Disordered" evidence="7">
    <location>
        <begin position="40"/>
        <end position="83"/>
    </location>
</feature>
<evidence type="ECO:0000259" key="8">
    <source>
        <dbReference type="Pfam" id="PF02338"/>
    </source>
</evidence>
<evidence type="ECO:0000256" key="1">
    <source>
        <dbReference type="ARBA" id="ARBA00000707"/>
    </source>
</evidence>
<dbReference type="OMA" id="EYVMDHD"/>
<dbReference type="InterPro" id="IPR003903">
    <property type="entry name" value="UIM_dom"/>
</dbReference>
<dbReference type="GO" id="GO:0005634">
    <property type="term" value="C:nucleus"/>
    <property type="evidence" value="ECO:0007669"/>
    <property type="project" value="TreeGrafter"/>
</dbReference>
<dbReference type="PANTHER" id="PTHR13312:SF0">
    <property type="entry name" value="UBIQUITIN THIOESTERASE OTU1"/>
    <property type="match status" value="1"/>
</dbReference>
<dbReference type="GO" id="GO:0005829">
    <property type="term" value="C:cytosol"/>
    <property type="evidence" value="ECO:0007669"/>
    <property type="project" value="TreeGrafter"/>
</dbReference>
<dbReference type="SUPFAM" id="SSF54001">
    <property type="entry name" value="Cysteine proteinases"/>
    <property type="match status" value="1"/>
</dbReference>
<dbReference type="InterPro" id="IPR003323">
    <property type="entry name" value="OTU_dom"/>
</dbReference>
<dbReference type="PROSITE" id="PS50330">
    <property type="entry name" value="UIM"/>
    <property type="match status" value="1"/>
</dbReference>
<evidence type="ECO:0000256" key="3">
    <source>
        <dbReference type="ARBA" id="ARBA00022786"/>
    </source>
</evidence>
<feature type="domain" description="OTU" evidence="8">
    <location>
        <begin position="102"/>
        <end position="206"/>
    </location>
</feature>
<dbReference type="OrthoDB" id="65596at2759"/>
<dbReference type="Pfam" id="PF02809">
    <property type="entry name" value="UIM"/>
    <property type="match status" value="1"/>
</dbReference>
<organism evidence="11">
    <name type="scientific">Chlorella variabilis</name>
    <name type="common">Green alga</name>
    <dbReference type="NCBI Taxonomy" id="554065"/>
    <lineage>
        <taxon>Eukaryota</taxon>
        <taxon>Viridiplantae</taxon>
        <taxon>Chlorophyta</taxon>
        <taxon>core chlorophytes</taxon>
        <taxon>Trebouxiophyceae</taxon>
        <taxon>Chlorellales</taxon>
        <taxon>Chlorellaceae</taxon>
        <taxon>Chlorella clade</taxon>
        <taxon>Chlorella</taxon>
    </lineage>
</organism>
<dbReference type="GO" id="GO:0004843">
    <property type="term" value="F:cysteine-type deubiquitinase activity"/>
    <property type="evidence" value="ECO:0007669"/>
    <property type="project" value="UniProtKB-UniRule"/>
</dbReference>
<dbReference type="InParanoid" id="E1ZSA6"/>
<evidence type="ECO:0000313" key="11">
    <source>
        <dbReference type="Proteomes" id="UP000008141"/>
    </source>
</evidence>
<dbReference type="InterPro" id="IPR057766">
    <property type="entry name" value="Znf-C2H2_OTU1-like_C"/>
</dbReference>
<evidence type="ECO:0000256" key="5">
    <source>
        <dbReference type="ARBA" id="ARBA00022807"/>
    </source>
</evidence>
<dbReference type="RefSeq" id="XP_005843374.1">
    <property type="nucleotide sequence ID" value="XM_005843312.1"/>
</dbReference>
<keyword evidence="2" id="KW-0645">Protease</keyword>
<dbReference type="FunCoup" id="E1ZSA6">
    <property type="interactions" value="1343"/>
</dbReference>
<keyword evidence="3 6" id="KW-0833">Ubl conjugation pathway</keyword>
<dbReference type="CDD" id="cd22793">
    <property type="entry name" value="OTU_plant_OTU1_2-like"/>
    <property type="match status" value="1"/>
</dbReference>
<evidence type="ECO:0000256" key="7">
    <source>
        <dbReference type="SAM" id="MobiDB-lite"/>
    </source>
</evidence>
<name>E1ZSA6_CHLVA</name>
<evidence type="ECO:0000256" key="6">
    <source>
        <dbReference type="RuleBase" id="RU367104"/>
    </source>
</evidence>
<dbReference type="EMBL" id="GL433866">
    <property type="protein sequence ID" value="EFN51272.1"/>
    <property type="molecule type" value="Genomic_DNA"/>
</dbReference>
<evidence type="ECO:0000256" key="4">
    <source>
        <dbReference type="ARBA" id="ARBA00022801"/>
    </source>
</evidence>
<keyword evidence="4 6" id="KW-0378">Hydrolase</keyword>
<comment type="function">
    <text evidence="6">Hydrolase that can remove conjugated ubiquitin from proteins and may therefore play an important regulatory role at the level of protein turnover by preventing degradation.</text>
</comment>
<dbReference type="GeneID" id="17350705"/>
<dbReference type="EC" id="3.4.19.12" evidence="6"/>
<evidence type="ECO:0000256" key="2">
    <source>
        <dbReference type="ARBA" id="ARBA00022670"/>
    </source>
</evidence>
<feature type="compositionally biased region" description="Low complexity" evidence="7">
    <location>
        <begin position="59"/>
        <end position="83"/>
    </location>
</feature>
<comment type="subcellular location">
    <subcellularLocation>
        <location evidence="6">Cytoplasm</location>
    </subcellularLocation>
</comment>
<gene>
    <name evidence="10" type="ORF">CHLNCDRAFT_28255</name>
</gene>
<keyword evidence="6" id="KW-0963">Cytoplasm</keyword>
<keyword evidence="5 6" id="KW-0788">Thiol protease</keyword>
<dbReference type="MEROPS" id="C85.007"/>
<dbReference type="PANTHER" id="PTHR13312">
    <property type="entry name" value="HIV-INDUCED PROTEIN-7-LIKE PROTEASE"/>
    <property type="match status" value="1"/>
</dbReference>
<dbReference type="GO" id="GO:0016579">
    <property type="term" value="P:protein deubiquitination"/>
    <property type="evidence" value="ECO:0007669"/>
    <property type="project" value="TreeGrafter"/>
</dbReference>
<dbReference type="STRING" id="554065.E1ZSA6"/>
<dbReference type="InterPro" id="IPR038765">
    <property type="entry name" value="Papain-like_cys_pep_sf"/>
</dbReference>
<dbReference type="eggNOG" id="KOG3288">
    <property type="taxonomic scope" value="Eukaryota"/>
</dbReference>
<dbReference type="GO" id="GO:0030968">
    <property type="term" value="P:endoplasmic reticulum unfolded protein response"/>
    <property type="evidence" value="ECO:0007669"/>
    <property type="project" value="TreeGrafter"/>
</dbReference>
<dbReference type="Pfam" id="PF02338">
    <property type="entry name" value="OTU"/>
    <property type="match status" value="1"/>
</dbReference>
<comment type="catalytic activity">
    <reaction evidence="1 6">
        <text>Thiol-dependent hydrolysis of ester, thioester, amide, peptide and isopeptide bonds formed by the C-terminal Gly of ubiquitin (a 76-residue protein attached to proteins as an intracellular targeting signal).</text>
        <dbReference type="EC" id="3.4.19.12"/>
    </reaction>
</comment>
<accession>E1ZSA6</accession>